<reference evidence="2" key="1">
    <citation type="journal article" date="2019" name="Int. J. Syst. Evol. Microbiol.">
        <title>The Global Catalogue of Microorganisms (GCM) 10K type strain sequencing project: providing services to taxonomists for standard genome sequencing and annotation.</title>
        <authorList>
            <consortium name="The Broad Institute Genomics Platform"/>
            <consortium name="The Broad Institute Genome Sequencing Center for Infectious Disease"/>
            <person name="Wu L."/>
            <person name="Ma J."/>
        </authorList>
    </citation>
    <scope>NUCLEOTIDE SEQUENCE [LARGE SCALE GENOMIC DNA]</scope>
    <source>
        <strain evidence="2">JCM 17460</strain>
    </source>
</reference>
<protein>
    <submittedName>
        <fullName evidence="1">Uncharacterized protein</fullName>
    </submittedName>
</protein>
<dbReference type="RefSeq" id="WP_218233582.1">
    <property type="nucleotide sequence ID" value="NZ_BAABBB010000018.1"/>
</dbReference>
<sequence>MVTRQGERWSYEWGMGTERFLEPGAPMEVFTSDAVVDGHDGTLAIAGLDGVDVARAVFVGADGSRVEGTVLAGTLVPGESMFFGEVPGPLARVIAYDAAGTVIEDHSLRECKDPVDCEVR</sequence>
<proteinExistence type="predicted"/>
<dbReference type="EMBL" id="BAABBB010000018">
    <property type="protein sequence ID" value="GAA3542784.1"/>
    <property type="molecule type" value="Genomic_DNA"/>
</dbReference>
<name>A0ABP6VWT6_9ACTN</name>
<keyword evidence="2" id="KW-1185">Reference proteome</keyword>
<evidence type="ECO:0000313" key="2">
    <source>
        <dbReference type="Proteomes" id="UP001500301"/>
    </source>
</evidence>
<dbReference type="Proteomes" id="UP001500301">
    <property type="component" value="Unassembled WGS sequence"/>
</dbReference>
<organism evidence="1 2">
    <name type="scientific">Nocardioides daeguensis</name>
    <dbReference type="NCBI Taxonomy" id="908359"/>
    <lineage>
        <taxon>Bacteria</taxon>
        <taxon>Bacillati</taxon>
        <taxon>Actinomycetota</taxon>
        <taxon>Actinomycetes</taxon>
        <taxon>Propionibacteriales</taxon>
        <taxon>Nocardioidaceae</taxon>
        <taxon>Nocardioides</taxon>
    </lineage>
</organism>
<evidence type="ECO:0000313" key="1">
    <source>
        <dbReference type="EMBL" id="GAA3542784.1"/>
    </source>
</evidence>
<accession>A0ABP6VWT6</accession>
<gene>
    <name evidence="1" type="ORF">GCM10022263_32450</name>
</gene>
<comment type="caution">
    <text evidence="1">The sequence shown here is derived from an EMBL/GenBank/DDBJ whole genome shotgun (WGS) entry which is preliminary data.</text>
</comment>